<gene>
    <name evidence="3" type="ORF">GCM10009810_12530</name>
</gene>
<dbReference type="Proteomes" id="UP001501475">
    <property type="component" value="Unassembled WGS sequence"/>
</dbReference>
<feature type="transmembrane region" description="Helical" evidence="2">
    <location>
        <begin position="47"/>
        <end position="65"/>
    </location>
</feature>
<name>A0ABP4WLZ4_9MICO</name>
<dbReference type="EMBL" id="BAAAPN010000034">
    <property type="protein sequence ID" value="GAA1754187.1"/>
    <property type="molecule type" value="Genomic_DNA"/>
</dbReference>
<evidence type="ECO:0000313" key="3">
    <source>
        <dbReference type="EMBL" id="GAA1754187.1"/>
    </source>
</evidence>
<keyword evidence="2" id="KW-0812">Transmembrane</keyword>
<dbReference type="RefSeq" id="WP_344063676.1">
    <property type="nucleotide sequence ID" value="NZ_BAAAPN010000034.1"/>
</dbReference>
<organism evidence="3 4">
    <name type="scientific">Nostocoides vanveenii</name>
    <dbReference type="NCBI Taxonomy" id="330835"/>
    <lineage>
        <taxon>Bacteria</taxon>
        <taxon>Bacillati</taxon>
        <taxon>Actinomycetota</taxon>
        <taxon>Actinomycetes</taxon>
        <taxon>Micrococcales</taxon>
        <taxon>Intrasporangiaceae</taxon>
        <taxon>Nostocoides</taxon>
    </lineage>
</organism>
<evidence type="ECO:0008006" key="5">
    <source>
        <dbReference type="Google" id="ProtNLM"/>
    </source>
</evidence>
<feature type="region of interest" description="Disordered" evidence="1">
    <location>
        <begin position="141"/>
        <end position="171"/>
    </location>
</feature>
<dbReference type="PANTHER" id="PTHR35335:SF1">
    <property type="entry name" value="UPF0716 PROTEIN FXSA"/>
    <property type="match status" value="1"/>
</dbReference>
<evidence type="ECO:0000256" key="1">
    <source>
        <dbReference type="SAM" id="MobiDB-lite"/>
    </source>
</evidence>
<keyword evidence="2" id="KW-1133">Transmembrane helix</keyword>
<accession>A0ABP4WLZ4</accession>
<dbReference type="InterPro" id="IPR007313">
    <property type="entry name" value="FxsA"/>
</dbReference>
<sequence length="171" mass="18442">MARPVGATPYAAAPRRRGRRSWLVLLFLLVPILEVLALIGVGKVIGGWPTFFLLVFESLLGAWLIRHEGARTWRALQVAMTTGAMPAKELADAALVLVGGTLLLFPGFLTDIVGFFFILPVTRPVTRRLLERAVRSRLMTGFPGASSGPAPDGRRPAGSETVEGQVVDPLD</sequence>
<reference evidence="4" key="1">
    <citation type="journal article" date="2019" name="Int. J. Syst. Evol. Microbiol.">
        <title>The Global Catalogue of Microorganisms (GCM) 10K type strain sequencing project: providing services to taxonomists for standard genome sequencing and annotation.</title>
        <authorList>
            <consortium name="The Broad Institute Genomics Platform"/>
            <consortium name="The Broad Institute Genome Sequencing Center for Infectious Disease"/>
            <person name="Wu L."/>
            <person name="Ma J."/>
        </authorList>
    </citation>
    <scope>NUCLEOTIDE SEQUENCE [LARGE SCALE GENOMIC DNA]</scope>
    <source>
        <strain evidence="4">JCM 15591</strain>
    </source>
</reference>
<feature type="transmembrane region" description="Helical" evidence="2">
    <location>
        <begin position="21"/>
        <end position="41"/>
    </location>
</feature>
<protein>
    <recommendedName>
        <fullName evidence="5">Exlusion protein FxsA</fullName>
    </recommendedName>
</protein>
<keyword evidence="2" id="KW-0472">Membrane</keyword>
<feature type="transmembrane region" description="Helical" evidence="2">
    <location>
        <begin position="94"/>
        <end position="119"/>
    </location>
</feature>
<dbReference type="Pfam" id="PF04186">
    <property type="entry name" value="FxsA"/>
    <property type="match status" value="1"/>
</dbReference>
<evidence type="ECO:0000256" key="2">
    <source>
        <dbReference type="SAM" id="Phobius"/>
    </source>
</evidence>
<keyword evidence="4" id="KW-1185">Reference proteome</keyword>
<evidence type="ECO:0000313" key="4">
    <source>
        <dbReference type="Proteomes" id="UP001501475"/>
    </source>
</evidence>
<proteinExistence type="predicted"/>
<dbReference type="PANTHER" id="PTHR35335">
    <property type="entry name" value="UPF0716 PROTEIN FXSA"/>
    <property type="match status" value="1"/>
</dbReference>
<dbReference type="NCBIfam" id="NF008528">
    <property type="entry name" value="PRK11463.1-2"/>
    <property type="match status" value="1"/>
</dbReference>
<comment type="caution">
    <text evidence="3">The sequence shown here is derived from an EMBL/GenBank/DDBJ whole genome shotgun (WGS) entry which is preliminary data.</text>
</comment>